<feature type="domain" description="Glycosyl hydrolase family 32 N-terminal" evidence="6">
    <location>
        <begin position="55"/>
        <end position="219"/>
    </location>
</feature>
<dbReference type="Gene3D" id="2.115.10.20">
    <property type="entry name" value="Glycosyl hydrolase domain, family 43"/>
    <property type="match status" value="2"/>
</dbReference>
<feature type="signal peptide" evidence="5">
    <location>
        <begin position="1"/>
        <end position="28"/>
    </location>
</feature>
<keyword evidence="5" id="KW-0732">Signal</keyword>
<gene>
    <name evidence="7" type="ORF">DFJ69_2174</name>
</gene>
<keyword evidence="8" id="KW-1185">Reference proteome</keyword>
<dbReference type="PANTHER" id="PTHR43301:SF3">
    <property type="entry name" value="ARABINAN ENDO-1,5-ALPHA-L-ARABINOSIDASE A-RELATED"/>
    <property type="match status" value="1"/>
</dbReference>
<accession>A0A3D9SLX2</accession>
<protein>
    <submittedName>
        <fullName evidence="7">Glycosyl hydrolase family 32</fullName>
    </submittedName>
</protein>
<keyword evidence="3" id="KW-0326">Glycosidase</keyword>
<evidence type="ECO:0000256" key="2">
    <source>
        <dbReference type="ARBA" id="ARBA00022801"/>
    </source>
</evidence>
<evidence type="ECO:0000256" key="3">
    <source>
        <dbReference type="ARBA" id="ARBA00023295"/>
    </source>
</evidence>
<dbReference type="InterPro" id="IPR013148">
    <property type="entry name" value="Glyco_hydro_32_N"/>
</dbReference>
<dbReference type="SUPFAM" id="SSF63829">
    <property type="entry name" value="Calcium-dependent phosphotriesterase"/>
    <property type="match status" value="1"/>
</dbReference>
<evidence type="ECO:0000313" key="7">
    <source>
        <dbReference type="EMBL" id="REE96727.1"/>
    </source>
</evidence>
<dbReference type="Proteomes" id="UP000256661">
    <property type="component" value="Unassembled WGS sequence"/>
</dbReference>
<dbReference type="SUPFAM" id="SSF75005">
    <property type="entry name" value="Arabinanase/levansucrase/invertase"/>
    <property type="match status" value="1"/>
</dbReference>
<dbReference type="InterPro" id="IPR006624">
    <property type="entry name" value="Beta-propeller_rpt_TECPR"/>
</dbReference>
<dbReference type="GO" id="GO:0016798">
    <property type="term" value="F:hydrolase activity, acting on glycosyl bonds"/>
    <property type="evidence" value="ECO:0007669"/>
    <property type="project" value="UniProtKB-KW"/>
</dbReference>
<dbReference type="EMBL" id="QTTT01000001">
    <property type="protein sequence ID" value="REE96727.1"/>
    <property type="molecule type" value="Genomic_DNA"/>
</dbReference>
<comment type="similarity">
    <text evidence="1">Belongs to the glycosyl hydrolase 32 family.</text>
</comment>
<dbReference type="InterPro" id="IPR050727">
    <property type="entry name" value="GH43_arabinanases"/>
</dbReference>
<evidence type="ECO:0000256" key="5">
    <source>
        <dbReference type="SAM" id="SignalP"/>
    </source>
</evidence>
<organism evidence="7 8">
    <name type="scientific">Thermomonospora umbrina</name>
    <dbReference type="NCBI Taxonomy" id="111806"/>
    <lineage>
        <taxon>Bacteria</taxon>
        <taxon>Bacillati</taxon>
        <taxon>Actinomycetota</taxon>
        <taxon>Actinomycetes</taxon>
        <taxon>Streptosporangiales</taxon>
        <taxon>Thermomonosporaceae</taxon>
        <taxon>Thermomonospora</taxon>
    </lineage>
</organism>
<evidence type="ECO:0000256" key="4">
    <source>
        <dbReference type="SAM" id="MobiDB-lite"/>
    </source>
</evidence>
<dbReference type="InterPro" id="IPR023296">
    <property type="entry name" value="Glyco_hydro_beta-prop_sf"/>
</dbReference>
<evidence type="ECO:0000259" key="6">
    <source>
        <dbReference type="Pfam" id="PF00251"/>
    </source>
</evidence>
<evidence type="ECO:0000313" key="8">
    <source>
        <dbReference type="Proteomes" id="UP000256661"/>
    </source>
</evidence>
<reference evidence="7 8" key="1">
    <citation type="submission" date="2018-08" db="EMBL/GenBank/DDBJ databases">
        <title>Sequencing the genomes of 1000 actinobacteria strains.</title>
        <authorList>
            <person name="Klenk H.-P."/>
        </authorList>
    </citation>
    <scope>NUCLEOTIDE SEQUENCE [LARGE SCALE GENOMIC DNA]</scope>
    <source>
        <strain evidence="7 8">DSM 43927</strain>
    </source>
</reference>
<comment type="caution">
    <text evidence="7">The sequence shown here is derived from an EMBL/GenBank/DDBJ whole genome shotgun (WGS) entry which is preliminary data.</text>
</comment>
<sequence>MPFAPGLRAFAAMAVLTAPFVTAVPALAAPAESVTSGDFVRIYDPSVGESRPWYINDHTFVRDGAGTWHLFGITHPEPADPEDEDEFAHATAPSLRGPWTKQPPALTVDPAYGESHLWAPHVVRDGSTYYMFYAGGQTLGDPSRSQINVATSTDLFHWKRRPAGPLFRDGYEARDPMVTRVGSQWVMYYTATATAAGGRSVVGYRTSSDLITWSARQIAYTAPVGDWTESPYVLQRDGTWHLFLGGSSVENYVGTDVFAGSDPFRFQVADQVGSLPSHAAEVPQDHDGRLWLSGAGWGVGGVDLAPLYWHARPYTPHRLYALSPDKSGVYQRTGGSSWIRVGGPAGALIGGDGALFATNPSSGDLYKYNGTPDDWTKVGGPGAQFVYAGGRLYGLGPDKSAVYQWTGSGTAWTRIGGPAATLYAGGAGLFATNPSTGDISKYNGTPDNWTKVGGPGAGFAVTGDHLYGLSPDKSAVFRWTGSGTAWTRIGGPAGTLYGGGVGLFATNPSSGDLYKFNGTPDHWSEVGGPGARFTVSGDDLYGLSPDRSGVYLWSGAGMTWTKVGGPAAGIAAD</sequence>
<dbReference type="SMART" id="SM00706">
    <property type="entry name" value="TECPR"/>
    <property type="match status" value="6"/>
</dbReference>
<dbReference type="RefSeq" id="WP_211328578.1">
    <property type="nucleotide sequence ID" value="NZ_QTTT01000001.1"/>
</dbReference>
<name>A0A3D9SLX2_9ACTN</name>
<dbReference type="AlphaFoldDB" id="A0A3D9SLX2"/>
<evidence type="ECO:0000256" key="1">
    <source>
        <dbReference type="ARBA" id="ARBA00009902"/>
    </source>
</evidence>
<dbReference type="Pfam" id="PF00251">
    <property type="entry name" value="Glyco_hydro_32N"/>
    <property type="match status" value="1"/>
</dbReference>
<feature type="chain" id="PRO_5017651698" evidence="5">
    <location>
        <begin position="29"/>
        <end position="573"/>
    </location>
</feature>
<feature type="region of interest" description="Disordered" evidence="4">
    <location>
        <begin position="77"/>
        <end position="102"/>
    </location>
</feature>
<dbReference type="PANTHER" id="PTHR43301">
    <property type="entry name" value="ARABINAN ENDO-1,5-ALPHA-L-ARABINOSIDASE"/>
    <property type="match status" value="1"/>
</dbReference>
<keyword evidence="2 7" id="KW-0378">Hydrolase</keyword>
<proteinExistence type="inferred from homology"/>